<keyword evidence="2" id="KW-0732">Signal</keyword>
<evidence type="ECO:0000313" key="4">
    <source>
        <dbReference type="Proteomes" id="UP000774130"/>
    </source>
</evidence>
<gene>
    <name evidence="3" type="ORF">KUA55_10565</name>
</gene>
<evidence type="ECO:0000256" key="1">
    <source>
        <dbReference type="SAM" id="MobiDB-lite"/>
    </source>
</evidence>
<evidence type="ECO:0000256" key="2">
    <source>
        <dbReference type="SAM" id="SignalP"/>
    </source>
</evidence>
<feature type="compositionally biased region" description="Polar residues" evidence="1">
    <location>
        <begin position="30"/>
        <end position="40"/>
    </location>
</feature>
<name>A0ABS6TE04_9ENTE</name>
<dbReference type="Pfam" id="PF11288">
    <property type="entry name" value="DUF3089"/>
    <property type="match status" value="1"/>
</dbReference>
<comment type="caution">
    <text evidence="3">The sequence shown here is derived from an EMBL/GenBank/DDBJ whole genome shotgun (WGS) entry which is preliminary data.</text>
</comment>
<evidence type="ECO:0000313" key="3">
    <source>
        <dbReference type="EMBL" id="MBV7391124.1"/>
    </source>
</evidence>
<keyword evidence="4" id="KW-1185">Reference proteome</keyword>
<dbReference type="Proteomes" id="UP000774130">
    <property type="component" value="Unassembled WGS sequence"/>
</dbReference>
<reference evidence="3 4" key="1">
    <citation type="submission" date="2021-06" db="EMBL/GenBank/DDBJ databases">
        <title>Enterococcus alishanensis sp. nov., a novel lactic acid bacterium isolated from fresh coffee beans.</title>
        <authorList>
            <person name="Chen Y.-S."/>
        </authorList>
    </citation>
    <scope>NUCLEOTIDE SEQUENCE [LARGE SCALE GENOMIC DNA]</scope>
    <source>
        <strain evidence="3 4">ALS3</strain>
    </source>
</reference>
<dbReference type="InterPro" id="IPR021440">
    <property type="entry name" value="DUF3089"/>
</dbReference>
<feature type="chain" id="PRO_5047016430" evidence="2">
    <location>
        <begin position="24"/>
        <end position="374"/>
    </location>
</feature>
<feature type="signal peptide" evidence="2">
    <location>
        <begin position="1"/>
        <end position="23"/>
    </location>
</feature>
<dbReference type="EMBL" id="JAHUZB010000004">
    <property type="protein sequence ID" value="MBV7391124.1"/>
    <property type="molecule type" value="Genomic_DNA"/>
</dbReference>
<dbReference type="RefSeq" id="WP_218326213.1">
    <property type="nucleotide sequence ID" value="NZ_JAHUZB010000004.1"/>
</dbReference>
<organism evidence="3 4">
    <name type="scientific">Enterococcus alishanensis</name>
    <dbReference type="NCBI Taxonomy" id="1303817"/>
    <lineage>
        <taxon>Bacteria</taxon>
        <taxon>Bacillati</taxon>
        <taxon>Bacillota</taxon>
        <taxon>Bacilli</taxon>
        <taxon>Lactobacillales</taxon>
        <taxon>Enterococcaceae</taxon>
        <taxon>Enterococcus</taxon>
    </lineage>
</organism>
<sequence>MKKIIAALLVVAAAVALYFAFYSGDEQRNDQTATSTTASVNEPKKAGDDIKATDYSKATNWLEQGEDNGKTTDVFMLYPTAYAQKEKKDSPVSTISNASMQAGAQVFMATQGSAFEASGNVYAPYYRQLDATWWLSKDKSEQQDYIQGVPKADVLAAFDYYINNLNNGRPFILVGHSQGAAMVKEILFDYMKEHPELNDRLVAAYVLGQSVTQTEIDQNPGIHFAQGADDNQSIISYNTVSPNFTGELSTWEEGSLAINPLNWTTDGTPADVTQNLGSYVRNSETGEYERVDNLADATVDTTRGLLICSSVDQATYEMPKSAQKIFPSGSYHNNDISFYYYNLQANAENRVAQYLALHPEAATVAPATTDAAAE</sequence>
<accession>A0ABS6TE04</accession>
<protein>
    <submittedName>
        <fullName evidence="3">DUF3089 domain-containing protein</fullName>
    </submittedName>
</protein>
<feature type="region of interest" description="Disordered" evidence="1">
    <location>
        <begin position="30"/>
        <end position="49"/>
    </location>
</feature>
<proteinExistence type="predicted"/>